<sequence>RSPLIRWQLHRIRDRVQPKDLKLTKASIHKFILHAPKN</sequence>
<organism evidence="1 2">
    <name type="scientific">Serratia symbiotica str. Tucson</name>
    <dbReference type="NCBI Taxonomy" id="914128"/>
    <lineage>
        <taxon>Bacteria</taxon>
        <taxon>Pseudomonadati</taxon>
        <taxon>Pseudomonadota</taxon>
        <taxon>Gammaproteobacteria</taxon>
        <taxon>Enterobacterales</taxon>
        <taxon>Yersiniaceae</taxon>
        <taxon>Serratia</taxon>
        <taxon>Serratia symbiotica</taxon>
    </lineage>
</organism>
<dbReference type="Proteomes" id="UP000013568">
    <property type="component" value="Unassembled WGS sequence"/>
</dbReference>
<keyword evidence="2" id="KW-1185">Reference proteome</keyword>
<protein>
    <submittedName>
        <fullName evidence="1">Uncharacterized protein</fullName>
    </submittedName>
</protein>
<proteinExistence type="predicted"/>
<dbReference type="EMBL" id="GL636101">
    <property type="protein sequence ID" value="EFW12935.1"/>
    <property type="molecule type" value="Genomic_DNA"/>
</dbReference>
<feature type="non-terminal residue" evidence="1">
    <location>
        <position position="1"/>
    </location>
</feature>
<accession>E9CKH7</accession>
<evidence type="ECO:0000313" key="2">
    <source>
        <dbReference type="Proteomes" id="UP000013568"/>
    </source>
</evidence>
<dbReference type="AlphaFoldDB" id="E9CKH7"/>
<dbReference type="HOGENOM" id="CLU_3321994_0_0_6"/>
<name>E9CKH7_9GAMM</name>
<reference evidence="2" key="1">
    <citation type="journal article" date="2011" name="Genome Biol. Evol.">
        <title>Massive genomic decay in Serratia symbiotica, a recently evolved symbiont of aphids.</title>
        <authorList>
            <person name="Burke G.R."/>
            <person name="Moran N.A."/>
        </authorList>
    </citation>
    <scope>NUCLEOTIDE SEQUENCE [LARGE SCALE GENOMIC DNA]</scope>
    <source>
        <strain evidence="2">Tucson</strain>
    </source>
</reference>
<evidence type="ECO:0000313" key="1">
    <source>
        <dbReference type="EMBL" id="EFW12935.1"/>
    </source>
</evidence>
<gene>
    <name evidence="1" type="ORF">SSYM_0642</name>
</gene>